<dbReference type="Gene3D" id="1.10.1740.10">
    <property type="match status" value="1"/>
</dbReference>
<dbReference type="AlphaFoldDB" id="A0A1M7M925"/>
<comment type="similarity">
    <text evidence="1">Belongs to the sigma-70 factor family. ECF subfamily.</text>
</comment>
<dbReference type="GO" id="GO:0016987">
    <property type="term" value="F:sigma factor activity"/>
    <property type="evidence" value="ECO:0007669"/>
    <property type="project" value="UniProtKB-KW"/>
</dbReference>
<dbReference type="PANTHER" id="PTHR43133">
    <property type="entry name" value="RNA POLYMERASE ECF-TYPE SIGMA FACTO"/>
    <property type="match status" value="1"/>
</dbReference>
<dbReference type="EMBL" id="FRCT01000020">
    <property type="protein sequence ID" value="SHM87281.1"/>
    <property type="molecule type" value="Genomic_DNA"/>
</dbReference>
<dbReference type="InterPro" id="IPR013249">
    <property type="entry name" value="RNA_pol_sigma70_r4_t2"/>
</dbReference>
<keyword evidence="2" id="KW-0805">Transcription regulation</keyword>
<evidence type="ECO:0000313" key="9">
    <source>
        <dbReference type="Proteomes" id="UP000184394"/>
    </source>
</evidence>
<dbReference type="InterPro" id="IPR007627">
    <property type="entry name" value="RNA_pol_sigma70_r2"/>
</dbReference>
<gene>
    <name evidence="8" type="ORF">SAMN04487860_1206</name>
</gene>
<sequence>MDNGSSSYDRYLAGDDSAMGELVHEYKDGLTVFLNSFTNDLFEAEELMEETFFKLAYKKPKYSGKSSFRTWLYSIARNLAIDYLRKNKKVKAVSVDECYGISDNVDIEDNYLTEERKIIVHKLIQKLKYEYRQVICLVYIEGFSNSETALIMHKNNRQITNLLYQAKKALRSELEKEGITYAGL</sequence>
<keyword evidence="3" id="KW-0731">Sigma factor</keyword>
<dbReference type="SUPFAM" id="SSF88659">
    <property type="entry name" value="Sigma3 and sigma4 domains of RNA polymerase sigma factors"/>
    <property type="match status" value="1"/>
</dbReference>
<keyword evidence="4" id="KW-0238">DNA-binding</keyword>
<dbReference type="PANTHER" id="PTHR43133:SF8">
    <property type="entry name" value="RNA POLYMERASE SIGMA FACTOR HI_1459-RELATED"/>
    <property type="match status" value="1"/>
</dbReference>
<dbReference type="RefSeq" id="WP_072952316.1">
    <property type="nucleotide sequence ID" value="NZ_FRCT01000020.1"/>
</dbReference>
<dbReference type="InterPro" id="IPR013324">
    <property type="entry name" value="RNA_pol_sigma_r3/r4-like"/>
</dbReference>
<feature type="domain" description="RNA polymerase sigma-70 region 2" evidence="6">
    <location>
        <begin position="22"/>
        <end position="89"/>
    </location>
</feature>
<dbReference type="InterPro" id="IPR036388">
    <property type="entry name" value="WH-like_DNA-bd_sf"/>
</dbReference>
<keyword evidence="5" id="KW-0804">Transcription</keyword>
<dbReference type="Pfam" id="PF04542">
    <property type="entry name" value="Sigma70_r2"/>
    <property type="match status" value="1"/>
</dbReference>
<dbReference type="Pfam" id="PF08281">
    <property type="entry name" value="Sigma70_r4_2"/>
    <property type="match status" value="1"/>
</dbReference>
<evidence type="ECO:0000256" key="4">
    <source>
        <dbReference type="ARBA" id="ARBA00023125"/>
    </source>
</evidence>
<proteinExistence type="inferred from homology"/>
<reference evidence="8 9" key="1">
    <citation type="submission" date="2016-11" db="EMBL/GenBank/DDBJ databases">
        <authorList>
            <person name="Jaros S."/>
            <person name="Januszkiewicz K."/>
            <person name="Wedrychowicz H."/>
        </authorList>
    </citation>
    <scope>NUCLEOTIDE SEQUENCE [LARGE SCALE GENOMIC DNA]</scope>
    <source>
        <strain evidence="8 9">Y1</strain>
    </source>
</reference>
<organism evidence="8 9">
    <name type="scientific">Ruminococcus flavefaciens</name>
    <dbReference type="NCBI Taxonomy" id="1265"/>
    <lineage>
        <taxon>Bacteria</taxon>
        <taxon>Bacillati</taxon>
        <taxon>Bacillota</taxon>
        <taxon>Clostridia</taxon>
        <taxon>Eubacteriales</taxon>
        <taxon>Oscillospiraceae</taxon>
        <taxon>Ruminococcus</taxon>
    </lineage>
</organism>
<evidence type="ECO:0000256" key="3">
    <source>
        <dbReference type="ARBA" id="ARBA00023082"/>
    </source>
</evidence>
<dbReference type="Gene3D" id="1.10.10.10">
    <property type="entry name" value="Winged helix-like DNA-binding domain superfamily/Winged helix DNA-binding domain"/>
    <property type="match status" value="1"/>
</dbReference>
<accession>A0A1M7M925</accession>
<evidence type="ECO:0000259" key="6">
    <source>
        <dbReference type="Pfam" id="PF04542"/>
    </source>
</evidence>
<evidence type="ECO:0000313" key="8">
    <source>
        <dbReference type="EMBL" id="SHM87281.1"/>
    </source>
</evidence>
<dbReference type="NCBIfam" id="TIGR02937">
    <property type="entry name" value="sigma70-ECF"/>
    <property type="match status" value="1"/>
</dbReference>
<evidence type="ECO:0000259" key="7">
    <source>
        <dbReference type="Pfam" id="PF08281"/>
    </source>
</evidence>
<dbReference type="GO" id="GO:0003677">
    <property type="term" value="F:DNA binding"/>
    <property type="evidence" value="ECO:0007669"/>
    <property type="project" value="UniProtKB-KW"/>
</dbReference>
<dbReference type="InterPro" id="IPR039425">
    <property type="entry name" value="RNA_pol_sigma-70-like"/>
</dbReference>
<dbReference type="SUPFAM" id="SSF88946">
    <property type="entry name" value="Sigma2 domain of RNA polymerase sigma factors"/>
    <property type="match status" value="1"/>
</dbReference>
<dbReference type="Proteomes" id="UP000184394">
    <property type="component" value="Unassembled WGS sequence"/>
</dbReference>
<dbReference type="InterPro" id="IPR013325">
    <property type="entry name" value="RNA_pol_sigma_r2"/>
</dbReference>
<feature type="domain" description="RNA polymerase sigma factor 70 region 4 type 2" evidence="7">
    <location>
        <begin position="119"/>
        <end position="170"/>
    </location>
</feature>
<dbReference type="GO" id="GO:0006352">
    <property type="term" value="P:DNA-templated transcription initiation"/>
    <property type="evidence" value="ECO:0007669"/>
    <property type="project" value="InterPro"/>
</dbReference>
<dbReference type="InterPro" id="IPR014284">
    <property type="entry name" value="RNA_pol_sigma-70_dom"/>
</dbReference>
<name>A0A1M7M925_RUMFL</name>
<dbReference type="OrthoDB" id="9784984at2"/>
<evidence type="ECO:0000256" key="2">
    <source>
        <dbReference type="ARBA" id="ARBA00023015"/>
    </source>
</evidence>
<evidence type="ECO:0000256" key="5">
    <source>
        <dbReference type="ARBA" id="ARBA00023163"/>
    </source>
</evidence>
<protein>
    <submittedName>
        <fullName evidence="8">RNA polymerase sigma-70 factor, ECF subfamily</fullName>
    </submittedName>
</protein>
<evidence type="ECO:0000256" key="1">
    <source>
        <dbReference type="ARBA" id="ARBA00010641"/>
    </source>
</evidence>